<dbReference type="EMBL" id="HACG01019854">
    <property type="protein sequence ID" value="CEK66719.1"/>
    <property type="molecule type" value="Transcribed_RNA"/>
</dbReference>
<name>A0A0B6ZDN2_9EUPU</name>
<organism evidence="2">
    <name type="scientific">Arion vulgaris</name>
    <dbReference type="NCBI Taxonomy" id="1028688"/>
    <lineage>
        <taxon>Eukaryota</taxon>
        <taxon>Metazoa</taxon>
        <taxon>Spiralia</taxon>
        <taxon>Lophotrochozoa</taxon>
        <taxon>Mollusca</taxon>
        <taxon>Gastropoda</taxon>
        <taxon>Heterobranchia</taxon>
        <taxon>Euthyneura</taxon>
        <taxon>Panpulmonata</taxon>
        <taxon>Eupulmonata</taxon>
        <taxon>Stylommatophora</taxon>
        <taxon>Helicina</taxon>
        <taxon>Arionoidea</taxon>
        <taxon>Arionidae</taxon>
        <taxon>Arion</taxon>
    </lineage>
</organism>
<accession>A0A0B6ZDN2</accession>
<gene>
    <name evidence="2" type="primary">ORF59888</name>
</gene>
<proteinExistence type="predicted"/>
<feature type="compositionally biased region" description="Polar residues" evidence="1">
    <location>
        <begin position="1"/>
        <end position="12"/>
    </location>
</feature>
<feature type="region of interest" description="Disordered" evidence="1">
    <location>
        <begin position="141"/>
        <end position="178"/>
    </location>
</feature>
<reference evidence="2" key="1">
    <citation type="submission" date="2014-12" db="EMBL/GenBank/DDBJ databases">
        <title>Insight into the proteome of Arion vulgaris.</title>
        <authorList>
            <person name="Aradska J."/>
            <person name="Bulat T."/>
            <person name="Smidak R."/>
            <person name="Sarate P."/>
            <person name="Gangsoo J."/>
            <person name="Sialana F."/>
            <person name="Bilban M."/>
            <person name="Lubec G."/>
        </authorList>
    </citation>
    <scope>NUCLEOTIDE SEQUENCE</scope>
    <source>
        <tissue evidence="2">Skin</tissue>
    </source>
</reference>
<sequence length="178" mass="20618">MFSHNSSQNTSAGDKPCENLLQSRDYDDRNYEYLDQSRSSTDGKYFKRRLSSSRSLEEKSYEILRPVRQASEGTYYRRQLEEKFYNGRNSPRHHDPHLIPRIEKPIPIALSSRQIFEQKMSDMDMGDVSLRSDIIHYPIAASASSASSHGGRSESSRSPISRRSSEEHSDHISVWRPY</sequence>
<dbReference type="AlphaFoldDB" id="A0A0B6ZDN2"/>
<feature type="region of interest" description="Disordered" evidence="1">
    <location>
        <begin position="1"/>
        <end position="52"/>
    </location>
</feature>
<evidence type="ECO:0000256" key="1">
    <source>
        <dbReference type="SAM" id="MobiDB-lite"/>
    </source>
</evidence>
<feature type="compositionally biased region" description="Basic and acidic residues" evidence="1">
    <location>
        <begin position="163"/>
        <end position="178"/>
    </location>
</feature>
<feature type="compositionally biased region" description="Low complexity" evidence="1">
    <location>
        <begin position="141"/>
        <end position="150"/>
    </location>
</feature>
<evidence type="ECO:0000313" key="2">
    <source>
        <dbReference type="EMBL" id="CEK66719.1"/>
    </source>
</evidence>
<protein>
    <submittedName>
        <fullName evidence="2">Uncharacterized protein</fullName>
    </submittedName>
</protein>